<organism evidence="1 2">
    <name type="scientific">Serratia marcescens</name>
    <dbReference type="NCBI Taxonomy" id="615"/>
    <lineage>
        <taxon>Bacteria</taxon>
        <taxon>Pseudomonadati</taxon>
        <taxon>Pseudomonadota</taxon>
        <taxon>Gammaproteobacteria</taxon>
        <taxon>Enterobacterales</taxon>
        <taxon>Yersiniaceae</taxon>
        <taxon>Serratia</taxon>
    </lineage>
</organism>
<dbReference type="Gene3D" id="1.10.3510.10">
    <property type="entry name" value="NMB0513-like"/>
    <property type="match status" value="1"/>
</dbReference>
<dbReference type="Proteomes" id="UP000245399">
    <property type="component" value="Chromosome"/>
</dbReference>
<protein>
    <submittedName>
        <fullName evidence="1">DUF596 domain-containing protein</fullName>
    </submittedName>
</protein>
<dbReference type="SUPFAM" id="SSF160472">
    <property type="entry name" value="NMB0513-like"/>
    <property type="match status" value="1"/>
</dbReference>
<dbReference type="AlphaFoldDB" id="A0AB33FZC8"/>
<dbReference type="InterPro" id="IPR023138">
    <property type="entry name" value="NMB0513-like_sf"/>
</dbReference>
<dbReference type="EMBL" id="CP029449">
    <property type="protein sequence ID" value="AWL70065.1"/>
    <property type="molecule type" value="Genomic_DNA"/>
</dbReference>
<name>A0AB33FZC8_SERMA</name>
<dbReference type="InterPro" id="IPR007670">
    <property type="entry name" value="DUF596"/>
</dbReference>
<dbReference type="Pfam" id="PF04591">
    <property type="entry name" value="DUF596"/>
    <property type="match status" value="1"/>
</dbReference>
<reference evidence="1 2" key="1">
    <citation type="submission" date="2018-05" db="EMBL/GenBank/DDBJ databases">
        <title>Klebsiella quasipneumonaiae provides a window into carbapenemase gene transfer, plasmid rearrangements and nosocomial acquisition from the hospital environment.</title>
        <authorList>
            <person name="Mathers A.J."/>
            <person name="Vegesana K."/>
            <person name="Stoesser N."/>
            <person name="Crook D."/>
            <person name="Vaughan A."/>
            <person name="Barry K."/>
            <person name="Parikh H."/>
            <person name="Sebra R."/>
            <person name="Kotay S."/>
            <person name="Walker A.S."/>
            <person name="Sheppard A.E."/>
        </authorList>
    </citation>
    <scope>NUCLEOTIDE SEQUENCE [LARGE SCALE GENOMIC DNA]</scope>
    <source>
        <strain evidence="1 2">CAV1761</strain>
    </source>
</reference>
<gene>
    <name evidence="1" type="ORF">DKC05_21635</name>
</gene>
<evidence type="ECO:0000313" key="2">
    <source>
        <dbReference type="Proteomes" id="UP000245399"/>
    </source>
</evidence>
<evidence type="ECO:0000313" key="1">
    <source>
        <dbReference type="EMBL" id="AWL70065.1"/>
    </source>
</evidence>
<proteinExistence type="predicted"/>
<accession>A0AB33FZC8</accession>
<sequence length="120" mass="13990">MKITAEEFLEYKNALEGHSMNAIWHVTLPECYGEEPSFSQRKSFFFQLLQMLLEDGKIRLASHGKYLRGSTSEQISLFKHVFPKNQEEMDADAFDGFWFLTEECPGGIVWIHDSGYEDWT</sequence>
<dbReference type="RefSeq" id="WP_047730111.1">
    <property type="nucleotide sequence ID" value="NZ_CP011642.1"/>
</dbReference>